<evidence type="ECO:0000256" key="5">
    <source>
        <dbReference type="ARBA" id="ARBA00023315"/>
    </source>
</evidence>
<dbReference type="InterPro" id="IPR003447">
    <property type="entry name" value="FEMABX"/>
</dbReference>
<dbReference type="GO" id="GO:0008360">
    <property type="term" value="P:regulation of cell shape"/>
    <property type="evidence" value="ECO:0007669"/>
    <property type="project" value="UniProtKB-KW"/>
</dbReference>
<comment type="caution">
    <text evidence="7">The sequence shown here is derived from an EMBL/GenBank/DDBJ whole genome shotgun (WGS) entry which is preliminary data.</text>
</comment>
<dbReference type="GO" id="GO:0009252">
    <property type="term" value="P:peptidoglycan biosynthetic process"/>
    <property type="evidence" value="ECO:0007669"/>
    <property type="project" value="UniProtKB-KW"/>
</dbReference>
<dbReference type="PANTHER" id="PTHR36174:SF1">
    <property type="entry name" value="LIPID II:GLYCINE GLYCYLTRANSFERASE"/>
    <property type="match status" value="1"/>
</dbReference>
<name>A0A0G0RKG8_9BACT</name>
<evidence type="ECO:0000256" key="4">
    <source>
        <dbReference type="ARBA" id="ARBA00022984"/>
    </source>
</evidence>
<keyword evidence="2" id="KW-0808">Transferase</keyword>
<protein>
    <submittedName>
        <fullName evidence="7">FemAB family protein</fullName>
    </submittedName>
</protein>
<organism evidence="7 8">
    <name type="scientific">Candidatus Woesebacteria bacterium GW2011_GWA1_39_21b</name>
    <dbReference type="NCBI Taxonomy" id="1618551"/>
    <lineage>
        <taxon>Bacteria</taxon>
        <taxon>Candidatus Woeseibacteriota</taxon>
    </lineage>
</organism>
<evidence type="ECO:0000256" key="1">
    <source>
        <dbReference type="ARBA" id="ARBA00009943"/>
    </source>
</evidence>
<evidence type="ECO:0000313" key="8">
    <source>
        <dbReference type="Proteomes" id="UP000034690"/>
    </source>
</evidence>
<dbReference type="PANTHER" id="PTHR36174">
    <property type="entry name" value="LIPID II:GLYCINE GLYCYLTRANSFERASE"/>
    <property type="match status" value="1"/>
</dbReference>
<reference evidence="7 8" key="1">
    <citation type="journal article" date="2015" name="Nature">
        <title>rRNA introns, odd ribosomes, and small enigmatic genomes across a large radiation of phyla.</title>
        <authorList>
            <person name="Brown C.T."/>
            <person name="Hug L.A."/>
            <person name="Thomas B.C."/>
            <person name="Sharon I."/>
            <person name="Castelle C.J."/>
            <person name="Singh A."/>
            <person name="Wilkins M.J."/>
            <person name="Williams K.H."/>
            <person name="Banfield J.F."/>
        </authorList>
    </citation>
    <scope>NUCLEOTIDE SEQUENCE [LARGE SCALE GENOMIC DNA]</scope>
</reference>
<dbReference type="Proteomes" id="UP000034690">
    <property type="component" value="Unassembled WGS sequence"/>
</dbReference>
<dbReference type="AlphaFoldDB" id="A0A0G0RKG8"/>
<comment type="similarity">
    <text evidence="1">Belongs to the FemABX family.</text>
</comment>
<dbReference type="Pfam" id="PF02388">
    <property type="entry name" value="FemAB"/>
    <property type="match status" value="2"/>
</dbReference>
<keyword evidence="3" id="KW-0133">Cell shape</keyword>
<evidence type="ECO:0000256" key="6">
    <source>
        <dbReference type="ARBA" id="ARBA00023316"/>
    </source>
</evidence>
<dbReference type="GO" id="GO:0071555">
    <property type="term" value="P:cell wall organization"/>
    <property type="evidence" value="ECO:0007669"/>
    <property type="project" value="UniProtKB-KW"/>
</dbReference>
<dbReference type="InterPro" id="IPR050644">
    <property type="entry name" value="PG_Glycine_Bridge_Synth"/>
</dbReference>
<dbReference type="Gene3D" id="3.40.630.30">
    <property type="match status" value="2"/>
</dbReference>
<dbReference type="GO" id="GO:0016755">
    <property type="term" value="F:aminoacyltransferase activity"/>
    <property type="evidence" value="ECO:0007669"/>
    <property type="project" value="InterPro"/>
</dbReference>
<sequence>MVVKQVTEKNKKSFNEVAVHPLQTWEWGEFREKAGNKVVRLGVFDGYKLTDAVQVIFSKIPHTNYKIGTVIKGQKPTVEIIKELKKLGNEERAIFIKLEPNVPFSDSSSQQVPSSKEKDKLIKTLKQNGAVSGKTLFTPTTFWIDLSRQEDDILKSFNSKTRYNIRVAQKHGVEVVEDNSDKAFERYIELTRETVERQGFYSHTEKYHRLMWQHLHKDMVNQNKFPIAHLLNAIYQNEIITTWIVFVYKDFLYYPYGASSEKYKNVMANNLMMWEAIRFGKKLGLKTFDLWGREEGKGFTKFKEGYNSQVVEFLGTWDLVTSLLYWPYRAAESLRWQILRTKSKFVKPSF</sequence>
<proteinExistence type="inferred from homology"/>
<dbReference type="SUPFAM" id="SSF55729">
    <property type="entry name" value="Acyl-CoA N-acyltransferases (Nat)"/>
    <property type="match status" value="2"/>
</dbReference>
<keyword evidence="5" id="KW-0012">Acyltransferase</keyword>
<keyword evidence="4" id="KW-0573">Peptidoglycan synthesis</keyword>
<evidence type="ECO:0000313" key="7">
    <source>
        <dbReference type="EMBL" id="KKR14107.1"/>
    </source>
</evidence>
<evidence type="ECO:0000256" key="2">
    <source>
        <dbReference type="ARBA" id="ARBA00022679"/>
    </source>
</evidence>
<accession>A0A0G0RKG8</accession>
<dbReference type="InterPro" id="IPR016181">
    <property type="entry name" value="Acyl_CoA_acyltransferase"/>
</dbReference>
<evidence type="ECO:0000256" key="3">
    <source>
        <dbReference type="ARBA" id="ARBA00022960"/>
    </source>
</evidence>
<gene>
    <name evidence="7" type="ORF">UT40_C0005G0036</name>
</gene>
<keyword evidence="6" id="KW-0961">Cell wall biogenesis/degradation</keyword>
<dbReference type="EMBL" id="LBWQ01000005">
    <property type="protein sequence ID" value="KKR14107.1"/>
    <property type="molecule type" value="Genomic_DNA"/>
</dbReference>
<dbReference type="PROSITE" id="PS51191">
    <property type="entry name" value="FEMABX"/>
    <property type="match status" value="1"/>
</dbReference>